<dbReference type="Gene3D" id="1.10.10.10">
    <property type="entry name" value="Winged helix-like DNA-binding domain superfamily/Winged helix DNA-binding domain"/>
    <property type="match status" value="1"/>
</dbReference>
<dbReference type="CDD" id="cd06171">
    <property type="entry name" value="Sigma70_r4"/>
    <property type="match status" value="1"/>
</dbReference>
<dbReference type="InterPro" id="IPR013324">
    <property type="entry name" value="RNA_pol_sigma_r3/r4-like"/>
</dbReference>
<evidence type="ECO:0000256" key="5">
    <source>
        <dbReference type="ARBA" id="ARBA00023163"/>
    </source>
</evidence>
<dbReference type="Pfam" id="PF08281">
    <property type="entry name" value="Sigma70_r4_2"/>
    <property type="match status" value="1"/>
</dbReference>
<comment type="similarity">
    <text evidence="1">Belongs to the sigma-70 factor family. ECF subfamily.</text>
</comment>
<evidence type="ECO:0000256" key="3">
    <source>
        <dbReference type="ARBA" id="ARBA00023082"/>
    </source>
</evidence>
<dbReference type="InterPro" id="IPR013325">
    <property type="entry name" value="RNA_pol_sigma_r2"/>
</dbReference>
<evidence type="ECO:0000256" key="4">
    <source>
        <dbReference type="ARBA" id="ARBA00023125"/>
    </source>
</evidence>
<dbReference type="EMBL" id="BOVJ01000062">
    <property type="protein sequence ID" value="GIQ63403.1"/>
    <property type="molecule type" value="Genomic_DNA"/>
</dbReference>
<feature type="domain" description="RNA polymerase sigma factor 70 region 4 type 2" evidence="7">
    <location>
        <begin position="125"/>
        <end position="176"/>
    </location>
</feature>
<evidence type="ECO:0000313" key="9">
    <source>
        <dbReference type="Proteomes" id="UP000680304"/>
    </source>
</evidence>
<feature type="domain" description="RNA polymerase sigma-70 region 2" evidence="6">
    <location>
        <begin position="21"/>
        <end position="91"/>
    </location>
</feature>
<dbReference type="PANTHER" id="PTHR43133:SF46">
    <property type="entry name" value="RNA POLYMERASE SIGMA-70 FACTOR ECF SUBFAMILY"/>
    <property type="match status" value="1"/>
</dbReference>
<dbReference type="InterPro" id="IPR014284">
    <property type="entry name" value="RNA_pol_sigma-70_dom"/>
</dbReference>
<comment type="caution">
    <text evidence="8">The sequence shown here is derived from an EMBL/GenBank/DDBJ whole genome shotgun (WGS) entry which is preliminary data.</text>
</comment>
<dbReference type="InterPro" id="IPR007627">
    <property type="entry name" value="RNA_pol_sigma70_r2"/>
</dbReference>
<keyword evidence="5" id="KW-0804">Transcription</keyword>
<protein>
    <submittedName>
        <fullName evidence="8">RNA polymerase subunit sigma-54</fullName>
    </submittedName>
</protein>
<dbReference type="Pfam" id="PF04542">
    <property type="entry name" value="Sigma70_r2"/>
    <property type="match status" value="1"/>
</dbReference>
<evidence type="ECO:0000259" key="6">
    <source>
        <dbReference type="Pfam" id="PF04542"/>
    </source>
</evidence>
<dbReference type="SUPFAM" id="SSF88659">
    <property type="entry name" value="Sigma3 and sigma4 domains of RNA polymerase sigma factors"/>
    <property type="match status" value="1"/>
</dbReference>
<keyword evidence="2" id="KW-0805">Transcription regulation</keyword>
<accession>A0ABQ4N5C3</accession>
<dbReference type="RefSeq" id="WP_213528586.1">
    <property type="nucleotide sequence ID" value="NZ_BOVJ01000062.1"/>
</dbReference>
<dbReference type="InterPro" id="IPR039425">
    <property type="entry name" value="RNA_pol_sigma-70-like"/>
</dbReference>
<evidence type="ECO:0000256" key="1">
    <source>
        <dbReference type="ARBA" id="ARBA00010641"/>
    </source>
</evidence>
<dbReference type="InterPro" id="IPR036388">
    <property type="entry name" value="WH-like_DNA-bd_sf"/>
</dbReference>
<dbReference type="SUPFAM" id="SSF88946">
    <property type="entry name" value="Sigma2 domain of RNA polymerase sigma factors"/>
    <property type="match status" value="1"/>
</dbReference>
<keyword evidence="4" id="KW-0238">DNA-binding</keyword>
<evidence type="ECO:0000256" key="2">
    <source>
        <dbReference type="ARBA" id="ARBA00023015"/>
    </source>
</evidence>
<sequence>MNLIFLSIIEDDDDKKFMLNLYQQYYPLMKQRAYSIIKDYGVIDDLIQDAFVKLIPKISLLRSLSSYKMTSYIIYTMKHICLDYIRMQTRRTRHAYSGAANDIADQIPDLQAATEENYMLQEEFESLEQALFQLSERDRNLLYFKYNMDLTDKEIAGLLGIPAQHVRQYVARAKRRAFQMISKGENDHVRDE</sequence>
<gene>
    <name evidence="8" type="ORF">PACILC2_19710</name>
</gene>
<dbReference type="PRINTS" id="PR00046">
    <property type="entry name" value="SIGMA70FCT"/>
</dbReference>
<dbReference type="NCBIfam" id="TIGR02937">
    <property type="entry name" value="sigma70-ECF"/>
    <property type="match status" value="1"/>
</dbReference>
<organism evidence="8 9">
    <name type="scientific">Paenibacillus cisolokensis</name>
    <dbReference type="NCBI Taxonomy" id="1658519"/>
    <lineage>
        <taxon>Bacteria</taxon>
        <taxon>Bacillati</taxon>
        <taxon>Bacillota</taxon>
        <taxon>Bacilli</taxon>
        <taxon>Bacillales</taxon>
        <taxon>Paenibacillaceae</taxon>
        <taxon>Paenibacillus</taxon>
    </lineage>
</organism>
<dbReference type="Gene3D" id="1.10.1740.10">
    <property type="match status" value="1"/>
</dbReference>
<keyword evidence="9" id="KW-1185">Reference proteome</keyword>
<proteinExistence type="inferred from homology"/>
<dbReference type="InterPro" id="IPR000943">
    <property type="entry name" value="RNA_pol_sigma70"/>
</dbReference>
<evidence type="ECO:0000259" key="7">
    <source>
        <dbReference type="Pfam" id="PF08281"/>
    </source>
</evidence>
<reference evidence="8 9" key="1">
    <citation type="submission" date="2021-04" db="EMBL/GenBank/DDBJ databases">
        <title>Draft genome sequence of Paenibacillus cisolokensis, LC2-13A.</title>
        <authorList>
            <person name="Uke A."/>
            <person name="Chhe C."/>
            <person name="Baramee S."/>
            <person name="Kosugi A."/>
        </authorList>
    </citation>
    <scope>NUCLEOTIDE SEQUENCE [LARGE SCALE GENOMIC DNA]</scope>
    <source>
        <strain evidence="8 9">LC2-13A</strain>
    </source>
</reference>
<evidence type="ECO:0000313" key="8">
    <source>
        <dbReference type="EMBL" id="GIQ63403.1"/>
    </source>
</evidence>
<dbReference type="Proteomes" id="UP000680304">
    <property type="component" value="Unassembled WGS sequence"/>
</dbReference>
<dbReference type="InterPro" id="IPR013249">
    <property type="entry name" value="RNA_pol_sigma70_r4_t2"/>
</dbReference>
<dbReference type="PANTHER" id="PTHR43133">
    <property type="entry name" value="RNA POLYMERASE ECF-TYPE SIGMA FACTO"/>
    <property type="match status" value="1"/>
</dbReference>
<name>A0ABQ4N5C3_9BACL</name>
<keyword evidence="3" id="KW-0731">Sigma factor</keyword>